<keyword evidence="4" id="KW-1185">Reference proteome</keyword>
<sequence>MKDHDRTPDTVRADPDAQGAATPHPGYGIDLLDRPPGLPAPLKAGVEQLSGLVMDDVRVHYDSPKPAGLGALAYAQGSDIFLGPGQERHLPHEAWHVVQQKQGRVQPEAPRLKARRPLNTEPALEREADAMGAAAARAASGGPGTAQARVQHDPPPPYLPVAQLKGREPPKAKAKEPAKFYQEVIEALDSLSEWYIPSSGLPYIRNLLRLCEATEAKDLAAVQKWVPLVMADPPPSGAPYERSENFVNDLLVRILEMGLDREALRLRTFFRGGGRSEPPISKFGADKRLWQRLAYRAIEQADFSKAEAATASIDQLLAAFWQIRREAERLDFDKVKQSRELGKLTDASDPYGLTESDTLASYFSALIHQLRELAVPLFRAVHTLMEDAVARFEADAAKDGEAALQRLESVLDGKLKPAFDAVVGDRHLGGLSLEATRSAFTDKGGEHRDYFDRGKTGGKRGVAIDFFDKDQIGGVEKYLPVARIFAVRKNQIGFLRRLYTQENRAAMGKHALRLENIDDWRGFLEAQYLAKAEPQAGEAKAAKAGPLKADADAYRAVIRLLEGYADAFTISTPYNIEDFVKREEDNYLKRPYPRALTGQLIQDCGVYALRWVYMLSLLKEKLKLKFSLIVLPVHVGLIVTGAGLPTYIIHNGNFHEVTDAKLAALRKDWEPPDPKTSEPDANRQLLATVAAGMFSMGVDLPFRLEDLPDHLKAKDSALKPNLQSFYEKKVVGKKLLADDPKAGISQFQLRYLDLNKEKNRIHNELAIPAWKSARGVWLKHRDKLHAELAKAFVGQPHDYPAASAAYLADLDQDPAFSHLNDALKQLTQRRNAVSKDLGEHPALVAPGSKVARSTLAPSKGRQLILGWEYQLQEHREHVADLKKALESGVPEDYIKPPFADEKDTLEPVY</sequence>
<evidence type="ECO:0000259" key="2">
    <source>
        <dbReference type="Pfam" id="PF13699"/>
    </source>
</evidence>
<dbReference type="EMBL" id="FXAM01000003">
    <property type="protein sequence ID" value="SMF97686.1"/>
    <property type="molecule type" value="Genomic_DNA"/>
</dbReference>
<gene>
    <name evidence="3" type="ORF">SAMN02949497_0256</name>
</gene>
<dbReference type="OrthoDB" id="292792at2"/>
<evidence type="ECO:0000313" key="3">
    <source>
        <dbReference type="EMBL" id="SMF97686.1"/>
    </source>
</evidence>
<feature type="domain" description="eCIS core" evidence="2">
    <location>
        <begin position="38"/>
        <end position="103"/>
    </location>
</feature>
<evidence type="ECO:0000256" key="1">
    <source>
        <dbReference type="SAM" id="MobiDB-lite"/>
    </source>
</evidence>
<organism evidence="3 4">
    <name type="scientific">Methylomagnum ishizawai</name>
    <dbReference type="NCBI Taxonomy" id="1760988"/>
    <lineage>
        <taxon>Bacteria</taxon>
        <taxon>Pseudomonadati</taxon>
        <taxon>Pseudomonadota</taxon>
        <taxon>Gammaproteobacteria</taxon>
        <taxon>Methylococcales</taxon>
        <taxon>Methylococcaceae</taxon>
        <taxon>Methylomagnum</taxon>
    </lineage>
</organism>
<feature type="compositionally biased region" description="Low complexity" evidence="1">
    <location>
        <begin position="130"/>
        <end position="140"/>
    </location>
</feature>
<feature type="compositionally biased region" description="Basic and acidic residues" evidence="1">
    <location>
        <begin position="1"/>
        <end position="15"/>
    </location>
</feature>
<accession>A0A1Y6D510</accession>
<protein>
    <recommendedName>
        <fullName evidence="2">eCIS core domain-containing protein</fullName>
    </recommendedName>
</protein>
<dbReference type="Proteomes" id="UP000192923">
    <property type="component" value="Unassembled WGS sequence"/>
</dbReference>
<proteinExistence type="predicted"/>
<feature type="region of interest" description="Disordered" evidence="1">
    <location>
        <begin position="1"/>
        <end position="40"/>
    </location>
</feature>
<reference evidence="3 4" key="1">
    <citation type="submission" date="2016-12" db="EMBL/GenBank/DDBJ databases">
        <authorList>
            <person name="Song W.-J."/>
            <person name="Kurnit D.M."/>
        </authorList>
    </citation>
    <scope>NUCLEOTIDE SEQUENCE [LARGE SCALE GENOMIC DNA]</scope>
    <source>
        <strain evidence="3 4">175</strain>
    </source>
</reference>
<name>A0A1Y6D510_9GAMM</name>
<dbReference type="STRING" id="1760988.SAMN02949497_0256"/>
<dbReference type="AlphaFoldDB" id="A0A1Y6D510"/>
<feature type="region of interest" description="Disordered" evidence="1">
    <location>
        <begin position="101"/>
        <end position="172"/>
    </location>
</feature>
<dbReference type="InterPro" id="IPR025295">
    <property type="entry name" value="eCIS_core_dom"/>
</dbReference>
<evidence type="ECO:0000313" key="4">
    <source>
        <dbReference type="Proteomes" id="UP000192923"/>
    </source>
</evidence>
<dbReference type="Pfam" id="PF13699">
    <property type="entry name" value="eCIS_core"/>
    <property type="match status" value="1"/>
</dbReference>
<dbReference type="RefSeq" id="WP_085216705.1">
    <property type="nucleotide sequence ID" value="NZ_FXAM01000003.1"/>
</dbReference>